<dbReference type="PANTHER" id="PTHR30024">
    <property type="entry name" value="ALIPHATIC SULFONATES-BINDING PROTEIN-RELATED"/>
    <property type="match status" value="1"/>
</dbReference>
<dbReference type="SUPFAM" id="SSF53850">
    <property type="entry name" value="Periplasmic binding protein-like II"/>
    <property type="match status" value="1"/>
</dbReference>
<organism evidence="4 5">
    <name type="scientific">Streptomyces lonegramiae</name>
    <dbReference type="NCBI Taxonomy" id="3075524"/>
    <lineage>
        <taxon>Bacteria</taxon>
        <taxon>Bacillati</taxon>
        <taxon>Actinomycetota</taxon>
        <taxon>Actinomycetes</taxon>
        <taxon>Kitasatosporales</taxon>
        <taxon>Streptomycetaceae</taxon>
        <taxon>Streptomyces</taxon>
    </lineage>
</organism>
<proteinExistence type="inferred from homology"/>
<comment type="similarity">
    <text evidence="1">Belongs to the bacterial solute-binding protein SsuA/TauA family.</text>
</comment>
<dbReference type="InterPro" id="IPR006311">
    <property type="entry name" value="TAT_signal"/>
</dbReference>
<sequence length="335" mass="35798">MPDLSLSRRGLLRAAAGGAAATSLAACGPGAAASGSAAKGVAGQLRIGFQPPYIVMDVLQKQKTLASALRGDGTDVSLKVLDPTVIQQSVAGRALDLGVGGLGPIQLSGQPFTVVALVEHSPRTQALLVRKDSGIKSVTDLKGRKLGSYGTTINANLFVLRAAEKAGIDTDEIKFVPLTTDQITAALLSGSVDAVQTWDPFVAQLEASKRTRTLLTGQGLVENYVVIYGHRDYVKKYPKTIAKALRAYRKALTWVNAHHDEALRLFASANKLDAEVAALTFRRREYLLSAPNERFLSDLKRQERELKASGVLTKSVDWDAAIDHTIAAEALATER</sequence>
<evidence type="ECO:0000256" key="1">
    <source>
        <dbReference type="ARBA" id="ARBA00010742"/>
    </source>
</evidence>
<dbReference type="SMART" id="SM00062">
    <property type="entry name" value="PBPb"/>
    <property type="match status" value="1"/>
</dbReference>
<dbReference type="EMBL" id="JAVRFD010000001">
    <property type="protein sequence ID" value="MDT0541624.1"/>
    <property type="molecule type" value="Genomic_DNA"/>
</dbReference>
<evidence type="ECO:0000313" key="4">
    <source>
        <dbReference type="EMBL" id="MDT0541624.1"/>
    </source>
</evidence>
<dbReference type="InterPro" id="IPR015168">
    <property type="entry name" value="SsuA/THI5"/>
</dbReference>
<evidence type="ECO:0000259" key="3">
    <source>
        <dbReference type="SMART" id="SM00062"/>
    </source>
</evidence>
<dbReference type="PANTHER" id="PTHR30024:SF42">
    <property type="entry name" value="ALIPHATIC SULFONATES-BINDING PROTEIN-RELATED"/>
    <property type="match status" value="1"/>
</dbReference>
<dbReference type="Gene3D" id="3.40.190.10">
    <property type="entry name" value="Periplasmic binding protein-like II"/>
    <property type="match status" value="2"/>
</dbReference>
<feature type="chain" id="PRO_5045528784" evidence="2">
    <location>
        <begin position="26"/>
        <end position="335"/>
    </location>
</feature>
<evidence type="ECO:0000313" key="5">
    <source>
        <dbReference type="Proteomes" id="UP001180754"/>
    </source>
</evidence>
<accession>A0ABU2X6U2</accession>
<dbReference type="Proteomes" id="UP001180754">
    <property type="component" value="Unassembled WGS sequence"/>
</dbReference>
<dbReference type="PROSITE" id="PS51318">
    <property type="entry name" value="TAT"/>
    <property type="match status" value="1"/>
</dbReference>
<keyword evidence="5" id="KW-1185">Reference proteome</keyword>
<gene>
    <name evidence="4" type="ORF">RND15_02690</name>
</gene>
<evidence type="ECO:0000256" key="2">
    <source>
        <dbReference type="SAM" id="SignalP"/>
    </source>
</evidence>
<reference evidence="4" key="1">
    <citation type="submission" date="2024-05" db="EMBL/GenBank/DDBJ databases">
        <title>30 novel species of actinomycetes from the DSMZ collection.</title>
        <authorList>
            <person name="Nouioui I."/>
        </authorList>
    </citation>
    <scope>NUCLEOTIDE SEQUENCE</scope>
    <source>
        <strain evidence="4">DSM 41529</strain>
    </source>
</reference>
<feature type="domain" description="Solute-binding protein family 3/N-terminal" evidence="3">
    <location>
        <begin position="44"/>
        <end position="258"/>
    </location>
</feature>
<dbReference type="InterPro" id="IPR001638">
    <property type="entry name" value="Solute-binding_3/MltF_N"/>
</dbReference>
<dbReference type="RefSeq" id="WP_311721900.1">
    <property type="nucleotide sequence ID" value="NZ_JAVRFD010000001.1"/>
</dbReference>
<name>A0ABU2X6U2_9ACTN</name>
<comment type="caution">
    <text evidence="4">The sequence shown here is derived from an EMBL/GenBank/DDBJ whole genome shotgun (WGS) entry which is preliminary data.</text>
</comment>
<dbReference type="Pfam" id="PF09084">
    <property type="entry name" value="NMT1"/>
    <property type="match status" value="1"/>
</dbReference>
<feature type="signal peptide" evidence="2">
    <location>
        <begin position="1"/>
        <end position="25"/>
    </location>
</feature>
<protein>
    <submittedName>
        <fullName evidence="4">ABC transporter substrate-binding protein</fullName>
    </submittedName>
</protein>
<keyword evidence="2" id="KW-0732">Signal</keyword>